<accession>A0A3L7J9D7</accession>
<gene>
    <name evidence="2" type="ORF">D9V28_04380</name>
</gene>
<dbReference type="Gene3D" id="2.120.10.30">
    <property type="entry name" value="TolB, C-terminal domain"/>
    <property type="match status" value="1"/>
</dbReference>
<dbReference type="OrthoDB" id="928769at2"/>
<dbReference type="NCBIfam" id="NF033206">
    <property type="entry name" value="ScyE_fam"/>
    <property type="match status" value="1"/>
</dbReference>
<feature type="signal peptide" evidence="1">
    <location>
        <begin position="1"/>
        <end position="33"/>
    </location>
</feature>
<sequence>MKQGSTEVKYLPVTAVTAAAVLATVAIAAPASAAPAPPVRISQSTLASGLVTPFSLDVDASGASYVTQSFIGELTKVNPDRSTSTVASAPNFELSAVSSRDGTVYYAQVEPALHSSAVLMSVTGQGAPVEVADLWEHENTINPDQVNTYGFVDLPQSCADQFDPTGPLGPATYTGIVDTHPYASAATSAGVYVADAGANAILKAGYDGAVSTVAVLPPTAPVVVSAELAAKAGFPACVAGASYRFEGVPTDVEVGPDGWLYVTSLPGGPEDASLGMRGSVVKVNPTSGQVATVATGFVGPTGLAVSQRTGAIFVAEMFGGANGAGQVSVVLPWGGKPVAALPVVSPAAIELVGTSIYVTRDAFLTDEAGNPQPVGKLTKVTVSSPLLKKHLG</sequence>
<evidence type="ECO:0000313" key="3">
    <source>
        <dbReference type="Proteomes" id="UP000282460"/>
    </source>
</evidence>
<feature type="chain" id="PRO_5018297244" evidence="1">
    <location>
        <begin position="34"/>
        <end position="392"/>
    </location>
</feature>
<organism evidence="2 3">
    <name type="scientific">Mycetocola zhadangensis</name>
    <dbReference type="NCBI Taxonomy" id="1164595"/>
    <lineage>
        <taxon>Bacteria</taxon>
        <taxon>Bacillati</taxon>
        <taxon>Actinomycetota</taxon>
        <taxon>Actinomycetes</taxon>
        <taxon>Micrococcales</taxon>
        <taxon>Microbacteriaceae</taxon>
        <taxon>Mycetocola</taxon>
    </lineage>
</organism>
<evidence type="ECO:0000256" key="1">
    <source>
        <dbReference type="SAM" id="SignalP"/>
    </source>
</evidence>
<keyword evidence="3" id="KW-1185">Reference proteome</keyword>
<dbReference type="InterPro" id="IPR011042">
    <property type="entry name" value="6-blade_b-propeller_TolB-like"/>
</dbReference>
<protein>
    <submittedName>
        <fullName evidence="2">ScyD/ScyE family protein</fullName>
    </submittedName>
</protein>
<reference evidence="2 3" key="1">
    <citation type="submission" date="2018-10" db="EMBL/GenBank/DDBJ databases">
        <authorList>
            <person name="Li J."/>
        </authorList>
    </citation>
    <scope>NUCLEOTIDE SEQUENCE [LARGE SCALE GENOMIC DNA]</scope>
    <source>
        <strain evidence="2 3">ZD1-4</strain>
    </source>
</reference>
<keyword evidence="1" id="KW-0732">Signal</keyword>
<dbReference type="AlphaFoldDB" id="A0A3L7J9D7"/>
<evidence type="ECO:0000313" key="2">
    <source>
        <dbReference type="EMBL" id="RLQ86081.1"/>
    </source>
</evidence>
<proteinExistence type="predicted"/>
<dbReference type="EMBL" id="RCWJ01000001">
    <property type="protein sequence ID" value="RLQ86081.1"/>
    <property type="molecule type" value="Genomic_DNA"/>
</dbReference>
<dbReference type="InterPro" id="IPR048031">
    <property type="entry name" value="ScyD/ScyE-like"/>
</dbReference>
<name>A0A3L7J9D7_9MICO</name>
<dbReference type="SUPFAM" id="SSF63829">
    <property type="entry name" value="Calcium-dependent phosphotriesterase"/>
    <property type="match status" value="1"/>
</dbReference>
<dbReference type="Proteomes" id="UP000282460">
    <property type="component" value="Unassembled WGS sequence"/>
</dbReference>
<comment type="caution">
    <text evidence="2">The sequence shown here is derived from an EMBL/GenBank/DDBJ whole genome shotgun (WGS) entry which is preliminary data.</text>
</comment>